<name>A2DU16_TRIV3</name>
<dbReference type="EMBL" id="DS113246">
    <property type="protein sequence ID" value="EAY16163.1"/>
    <property type="molecule type" value="Genomic_DNA"/>
</dbReference>
<keyword evidence="1" id="KW-0472">Membrane</keyword>
<keyword evidence="1" id="KW-0812">Transmembrane</keyword>
<reference evidence="2" key="1">
    <citation type="submission" date="2006-10" db="EMBL/GenBank/DDBJ databases">
        <authorList>
            <person name="Amadeo P."/>
            <person name="Zhao Q."/>
            <person name="Wortman J."/>
            <person name="Fraser-Liggett C."/>
            <person name="Carlton J."/>
        </authorList>
    </citation>
    <scope>NUCLEOTIDE SEQUENCE</scope>
    <source>
        <strain evidence="2">G3</strain>
    </source>
</reference>
<dbReference type="SMR" id="A2DU16"/>
<dbReference type="InParanoid" id="A2DU16"/>
<dbReference type="RefSeq" id="XP_001328386.1">
    <property type="nucleotide sequence ID" value="XM_001328351.1"/>
</dbReference>
<sequence length="291" mass="32385">MIGAFYEDKKYRVSKESSNCIGISTACPDKYCVYTNKTLIKVWTAEQNETASIFLINQSTVITNISIDNSTNSTITEDIEYYHYYSTNVNDSLKLKFSRLVHRETNNTFTVTTRISSITLLGNFNITTTFKNNDGIISQQYNKYTNGTVSYTDEKGSFPSGIYGYYSVDSTKRVDYSSLKVKCADLESASADLSWVKPAHASIFTPFQGMIPTESMIFKKSDLRSPGFPLAVIGIIVALIIVISIVTIVVLLIYFGIGPCLQKCPYFGSYKNMSLENASAEADAAYVKVVE</sequence>
<dbReference type="AlphaFoldDB" id="A2DU16"/>
<proteinExistence type="predicted"/>
<gene>
    <name evidence="2" type="ORF">TVAG_465510</name>
</gene>
<dbReference type="Proteomes" id="UP000001542">
    <property type="component" value="Unassembled WGS sequence"/>
</dbReference>
<dbReference type="KEGG" id="tva:4774170"/>
<keyword evidence="1" id="KW-1133">Transmembrane helix</keyword>
<evidence type="ECO:0000313" key="3">
    <source>
        <dbReference type="Proteomes" id="UP000001542"/>
    </source>
</evidence>
<dbReference type="VEuPathDB" id="TrichDB:TVAGG3_0718260"/>
<organism evidence="2 3">
    <name type="scientific">Trichomonas vaginalis (strain ATCC PRA-98 / G3)</name>
    <dbReference type="NCBI Taxonomy" id="412133"/>
    <lineage>
        <taxon>Eukaryota</taxon>
        <taxon>Metamonada</taxon>
        <taxon>Parabasalia</taxon>
        <taxon>Trichomonadida</taxon>
        <taxon>Trichomonadidae</taxon>
        <taxon>Trichomonas</taxon>
    </lineage>
</organism>
<reference evidence="2" key="2">
    <citation type="journal article" date="2007" name="Science">
        <title>Draft genome sequence of the sexually transmitted pathogen Trichomonas vaginalis.</title>
        <authorList>
            <person name="Carlton J.M."/>
            <person name="Hirt R.P."/>
            <person name="Silva J.C."/>
            <person name="Delcher A.L."/>
            <person name="Schatz M."/>
            <person name="Zhao Q."/>
            <person name="Wortman J.R."/>
            <person name="Bidwell S.L."/>
            <person name="Alsmark U.C.M."/>
            <person name="Besteiro S."/>
            <person name="Sicheritz-Ponten T."/>
            <person name="Noel C.J."/>
            <person name="Dacks J.B."/>
            <person name="Foster P.G."/>
            <person name="Simillion C."/>
            <person name="Van de Peer Y."/>
            <person name="Miranda-Saavedra D."/>
            <person name="Barton G.J."/>
            <person name="Westrop G.D."/>
            <person name="Mueller S."/>
            <person name="Dessi D."/>
            <person name="Fiori P.L."/>
            <person name="Ren Q."/>
            <person name="Paulsen I."/>
            <person name="Zhang H."/>
            <person name="Bastida-Corcuera F.D."/>
            <person name="Simoes-Barbosa A."/>
            <person name="Brown M.T."/>
            <person name="Hayes R.D."/>
            <person name="Mukherjee M."/>
            <person name="Okumura C.Y."/>
            <person name="Schneider R."/>
            <person name="Smith A.J."/>
            <person name="Vanacova S."/>
            <person name="Villalvazo M."/>
            <person name="Haas B.J."/>
            <person name="Pertea M."/>
            <person name="Feldblyum T.V."/>
            <person name="Utterback T.R."/>
            <person name="Shu C.L."/>
            <person name="Osoegawa K."/>
            <person name="de Jong P.J."/>
            <person name="Hrdy I."/>
            <person name="Horvathova L."/>
            <person name="Zubacova Z."/>
            <person name="Dolezal P."/>
            <person name="Malik S.B."/>
            <person name="Logsdon J.M. Jr."/>
            <person name="Henze K."/>
            <person name="Gupta A."/>
            <person name="Wang C.C."/>
            <person name="Dunne R.L."/>
            <person name="Upcroft J.A."/>
            <person name="Upcroft P."/>
            <person name="White O."/>
            <person name="Salzberg S.L."/>
            <person name="Tang P."/>
            <person name="Chiu C.-H."/>
            <person name="Lee Y.-S."/>
            <person name="Embley T.M."/>
            <person name="Coombs G.H."/>
            <person name="Mottram J.C."/>
            <person name="Tachezy J."/>
            <person name="Fraser-Liggett C.M."/>
            <person name="Johnson P.J."/>
        </authorList>
    </citation>
    <scope>NUCLEOTIDE SEQUENCE [LARGE SCALE GENOMIC DNA]</scope>
    <source>
        <strain evidence="2">G3</strain>
    </source>
</reference>
<dbReference type="VEuPathDB" id="TrichDB:TVAG_465510"/>
<keyword evidence="3" id="KW-1185">Reference proteome</keyword>
<evidence type="ECO:0000313" key="2">
    <source>
        <dbReference type="EMBL" id="EAY16163.1"/>
    </source>
</evidence>
<evidence type="ECO:0000256" key="1">
    <source>
        <dbReference type="SAM" id="Phobius"/>
    </source>
</evidence>
<accession>A2DU16</accession>
<feature type="transmembrane region" description="Helical" evidence="1">
    <location>
        <begin position="228"/>
        <end position="257"/>
    </location>
</feature>
<protein>
    <submittedName>
        <fullName evidence="2">Uncharacterized protein</fullName>
    </submittedName>
</protein>